<dbReference type="InterPro" id="IPR032675">
    <property type="entry name" value="LRR_dom_sf"/>
</dbReference>
<dbReference type="EMBL" id="JAHRHJ020000002">
    <property type="protein sequence ID" value="KAH9326675.1"/>
    <property type="molecule type" value="Genomic_DNA"/>
</dbReference>
<protein>
    <submittedName>
        <fullName evidence="1">Uncharacterized protein</fullName>
    </submittedName>
</protein>
<dbReference type="SUPFAM" id="SSF52058">
    <property type="entry name" value="L domain-like"/>
    <property type="match status" value="1"/>
</dbReference>
<dbReference type="AlphaFoldDB" id="A0AA38LL51"/>
<accession>A0AA38LL51</accession>
<dbReference type="Gene3D" id="3.80.10.10">
    <property type="entry name" value="Ribonuclease Inhibitor"/>
    <property type="match status" value="1"/>
</dbReference>
<comment type="caution">
    <text evidence="1">The sequence shown here is derived from an EMBL/GenBank/DDBJ whole genome shotgun (WGS) entry which is preliminary data.</text>
</comment>
<feature type="non-terminal residue" evidence="1">
    <location>
        <position position="1"/>
    </location>
</feature>
<keyword evidence="2" id="KW-1185">Reference proteome</keyword>
<sequence>VHDMLHDLAQQIYEKEEKCFFRVGRNLQEFPDDDCSTHFRISLMGNNLPNVPNTFESSHNHSWLMHNNPDLTKIPQQVIGSMISLRVLDLSRTVVLSVIAKKHTMFEAFSFPQRSELRPLPRRGQVKAAIAVSLLSSVLSLAFGFKSTVKKSLSRRSSSRGSRCSTS</sequence>
<feature type="non-terminal residue" evidence="1">
    <location>
        <position position="167"/>
    </location>
</feature>
<evidence type="ECO:0000313" key="1">
    <source>
        <dbReference type="EMBL" id="KAH9326675.1"/>
    </source>
</evidence>
<proteinExistence type="predicted"/>
<organism evidence="1 2">
    <name type="scientific">Taxus chinensis</name>
    <name type="common">Chinese yew</name>
    <name type="synonym">Taxus wallichiana var. chinensis</name>
    <dbReference type="NCBI Taxonomy" id="29808"/>
    <lineage>
        <taxon>Eukaryota</taxon>
        <taxon>Viridiplantae</taxon>
        <taxon>Streptophyta</taxon>
        <taxon>Embryophyta</taxon>
        <taxon>Tracheophyta</taxon>
        <taxon>Spermatophyta</taxon>
        <taxon>Pinopsida</taxon>
        <taxon>Pinidae</taxon>
        <taxon>Conifers II</taxon>
        <taxon>Cupressales</taxon>
        <taxon>Taxaceae</taxon>
        <taxon>Taxus</taxon>
    </lineage>
</organism>
<reference evidence="1 2" key="1">
    <citation type="journal article" date="2021" name="Nat. Plants">
        <title>The Taxus genome provides insights into paclitaxel biosynthesis.</title>
        <authorList>
            <person name="Xiong X."/>
            <person name="Gou J."/>
            <person name="Liao Q."/>
            <person name="Li Y."/>
            <person name="Zhou Q."/>
            <person name="Bi G."/>
            <person name="Li C."/>
            <person name="Du R."/>
            <person name="Wang X."/>
            <person name="Sun T."/>
            <person name="Guo L."/>
            <person name="Liang H."/>
            <person name="Lu P."/>
            <person name="Wu Y."/>
            <person name="Zhang Z."/>
            <person name="Ro D.K."/>
            <person name="Shang Y."/>
            <person name="Huang S."/>
            <person name="Yan J."/>
        </authorList>
    </citation>
    <scope>NUCLEOTIDE SEQUENCE [LARGE SCALE GENOMIC DNA]</scope>
    <source>
        <strain evidence="1">Ta-2019</strain>
    </source>
</reference>
<dbReference type="Proteomes" id="UP000824469">
    <property type="component" value="Unassembled WGS sequence"/>
</dbReference>
<evidence type="ECO:0000313" key="2">
    <source>
        <dbReference type="Proteomes" id="UP000824469"/>
    </source>
</evidence>
<gene>
    <name evidence="1" type="ORF">KI387_006853</name>
</gene>
<name>A0AA38LL51_TAXCH</name>